<dbReference type="SUPFAM" id="SSF46689">
    <property type="entry name" value="Homeodomain-like"/>
    <property type="match status" value="1"/>
</dbReference>
<dbReference type="InterPro" id="IPR009057">
    <property type="entry name" value="Homeodomain-like_sf"/>
</dbReference>
<sequence length="51" mass="5904">MAKHSRKNFSSEFCLESAQLVFDHGYTYEETAKAMNVGYSTIGKWIKQLKE</sequence>
<dbReference type="RefSeq" id="WP_311580171.1">
    <property type="nucleotide sequence ID" value="NZ_JAVRIF010000003.1"/>
</dbReference>
<proteinExistence type="inferred from homology"/>
<comment type="caution">
    <text evidence="2">The sequence shown here is derived from an EMBL/GenBank/DDBJ whole genome shotgun (WGS) entry which is preliminary data.</text>
</comment>
<protein>
    <submittedName>
        <fullName evidence="2">Transposase</fullName>
    </submittedName>
</protein>
<gene>
    <name evidence="2" type="ORF">RM573_08525</name>
</gene>
<name>A0ABU3A0C8_9GAMM</name>
<dbReference type="Proteomes" id="UP001266357">
    <property type="component" value="Unassembled WGS sequence"/>
</dbReference>
<evidence type="ECO:0000313" key="2">
    <source>
        <dbReference type="EMBL" id="MDT0603638.1"/>
    </source>
</evidence>
<dbReference type="Pfam" id="PF01527">
    <property type="entry name" value="HTH_Tnp_1"/>
    <property type="match status" value="1"/>
</dbReference>
<reference evidence="2 3" key="1">
    <citation type="submission" date="2023-09" db="EMBL/GenBank/DDBJ databases">
        <authorList>
            <person name="Rey-Velasco X."/>
        </authorList>
    </citation>
    <scope>NUCLEOTIDE SEQUENCE [LARGE SCALE GENOMIC DNA]</scope>
    <source>
        <strain evidence="2 3">W431</strain>
    </source>
</reference>
<comment type="similarity">
    <text evidence="1">Belongs to the transposase 8 family.</text>
</comment>
<keyword evidence="3" id="KW-1185">Reference proteome</keyword>
<dbReference type="EMBL" id="JAVRIF010000003">
    <property type="protein sequence ID" value="MDT0603638.1"/>
    <property type="molecule type" value="Genomic_DNA"/>
</dbReference>
<dbReference type="InterPro" id="IPR002514">
    <property type="entry name" value="Transposase_8"/>
</dbReference>
<organism evidence="2 3">
    <name type="scientific">Thalassotalea castellviae</name>
    <dbReference type="NCBI Taxonomy" id="3075612"/>
    <lineage>
        <taxon>Bacteria</taxon>
        <taxon>Pseudomonadati</taxon>
        <taxon>Pseudomonadota</taxon>
        <taxon>Gammaproteobacteria</taxon>
        <taxon>Alteromonadales</taxon>
        <taxon>Colwelliaceae</taxon>
        <taxon>Thalassotalea</taxon>
    </lineage>
</organism>
<accession>A0ABU3A0C8</accession>
<evidence type="ECO:0000313" key="3">
    <source>
        <dbReference type="Proteomes" id="UP001266357"/>
    </source>
</evidence>
<evidence type="ECO:0000256" key="1">
    <source>
        <dbReference type="ARBA" id="ARBA00009964"/>
    </source>
</evidence>